<protein>
    <submittedName>
        <fullName evidence="1">Uncharacterized protein</fullName>
    </submittedName>
</protein>
<gene>
    <name evidence="1" type="ORF">CINC_LOCUS5324</name>
</gene>
<reference evidence="1" key="1">
    <citation type="submission" date="2021-12" db="EMBL/GenBank/DDBJ databases">
        <authorList>
            <person name="King R."/>
        </authorList>
    </citation>
    <scope>NUCLEOTIDE SEQUENCE</scope>
</reference>
<dbReference type="EMBL" id="LR824022">
    <property type="protein sequence ID" value="CAD0203676.1"/>
    <property type="molecule type" value="Genomic_DNA"/>
</dbReference>
<dbReference type="Proteomes" id="UP001154114">
    <property type="component" value="Chromosome 19"/>
</dbReference>
<keyword evidence="2" id="KW-1185">Reference proteome</keyword>
<evidence type="ECO:0000313" key="2">
    <source>
        <dbReference type="Proteomes" id="UP001154114"/>
    </source>
</evidence>
<name>A0A9N8Q001_CHRIL</name>
<evidence type="ECO:0000313" key="1">
    <source>
        <dbReference type="EMBL" id="CAD0203676.1"/>
    </source>
</evidence>
<sequence>MHAAGTCTEPAARARIARVLLCSVPTSYNLYTTYSILKELYLQTTFTKTHYTLCICFYIHLSLPDMILRARLRIREASSYASFIHRIRRGTLAAFAATTQTNTSKKKTAPRLIKRALKGC</sequence>
<proteinExistence type="predicted"/>
<accession>A0A9N8Q001</accession>
<organism evidence="1 2">
    <name type="scientific">Chrysodeixis includens</name>
    <name type="common">Soybean looper</name>
    <name type="synonym">Pseudoplusia includens</name>
    <dbReference type="NCBI Taxonomy" id="689277"/>
    <lineage>
        <taxon>Eukaryota</taxon>
        <taxon>Metazoa</taxon>
        <taxon>Ecdysozoa</taxon>
        <taxon>Arthropoda</taxon>
        <taxon>Hexapoda</taxon>
        <taxon>Insecta</taxon>
        <taxon>Pterygota</taxon>
        <taxon>Neoptera</taxon>
        <taxon>Endopterygota</taxon>
        <taxon>Lepidoptera</taxon>
        <taxon>Glossata</taxon>
        <taxon>Ditrysia</taxon>
        <taxon>Noctuoidea</taxon>
        <taxon>Noctuidae</taxon>
        <taxon>Plusiinae</taxon>
        <taxon>Chrysodeixis</taxon>
    </lineage>
</organism>
<dbReference type="AlphaFoldDB" id="A0A9N8Q001"/>